<dbReference type="EMBL" id="CP101118">
    <property type="protein sequence ID" value="WZF87089.1"/>
    <property type="molecule type" value="Genomic_DNA"/>
</dbReference>
<accession>A0ABZ2VXY6</accession>
<reference evidence="1 2" key="1">
    <citation type="submission" date="2022-07" db="EMBL/GenBank/DDBJ databases">
        <title>A copper resistant bacterium isolated from sediment samples of deep sea hydrothermal areas.</title>
        <authorList>
            <person name="Zeng X."/>
        </authorList>
    </citation>
    <scope>NUCLEOTIDE SEQUENCE [LARGE SCALE GENOMIC DNA]</scope>
    <source>
        <strain evidence="2">CuT 6</strain>
    </source>
</reference>
<dbReference type="PANTHER" id="PTHR40266">
    <property type="entry name" value="TOXIN HIGB-1"/>
    <property type="match status" value="1"/>
</dbReference>
<keyword evidence="2" id="KW-1185">Reference proteome</keyword>
<dbReference type="Proteomes" id="UP001475781">
    <property type="component" value="Chromosome"/>
</dbReference>
<dbReference type="InterPro" id="IPR035093">
    <property type="entry name" value="RelE/ParE_toxin_dom_sf"/>
</dbReference>
<protein>
    <submittedName>
        <fullName evidence="1">Type II toxin-antitoxin system RelE/ParE family toxin</fullName>
    </submittedName>
</protein>
<evidence type="ECO:0000313" key="2">
    <source>
        <dbReference type="Proteomes" id="UP001475781"/>
    </source>
</evidence>
<organism evidence="1 2">
    <name type="scientific">Marinobacter metalliresistant</name>
    <dbReference type="NCBI Taxonomy" id="2961995"/>
    <lineage>
        <taxon>Bacteria</taxon>
        <taxon>Pseudomonadati</taxon>
        <taxon>Pseudomonadota</taxon>
        <taxon>Gammaproteobacteria</taxon>
        <taxon>Pseudomonadales</taxon>
        <taxon>Marinobacteraceae</taxon>
        <taxon>Marinobacter</taxon>
    </lineage>
</organism>
<evidence type="ECO:0000313" key="1">
    <source>
        <dbReference type="EMBL" id="WZF87089.1"/>
    </source>
</evidence>
<dbReference type="InterPro" id="IPR007711">
    <property type="entry name" value="HigB-1"/>
</dbReference>
<dbReference type="RefSeq" id="WP_117618764.1">
    <property type="nucleotide sequence ID" value="NZ_CP101118.1"/>
</dbReference>
<dbReference type="Pfam" id="PF05015">
    <property type="entry name" value="HigB-like_toxin"/>
    <property type="match status" value="1"/>
</dbReference>
<proteinExistence type="predicted"/>
<dbReference type="SUPFAM" id="SSF143011">
    <property type="entry name" value="RelE-like"/>
    <property type="match status" value="1"/>
</dbReference>
<name>A0ABZ2VXY6_9GAMM</name>
<sequence length="96" mass="11052">MIQSFGNRITEDLYNGVTNARVRRLPQNIKEPALYKLDVLNSVVTLDELRSPPGNRLEALKGDYTGFHSIRINAQWRIVFRWEGSGAHEVEVVDYH</sequence>
<gene>
    <name evidence="1" type="ORF">NLK58_12010</name>
</gene>
<dbReference type="PANTHER" id="PTHR40266:SF2">
    <property type="entry name" value="TOXIN HIGB-1"/>
    <property type="match status" value="1"/>
</dbReference>
<dbReference type="Gene3D" id="3.30.2310.20">
    <property type="entry name" value="RelE-like"/>
    <property type="match status" value="1"/>
</dbReference>